<dbReference type="SMART" id="SM00651">
    <property type="entry name" value="Sm"/>
    <property type="match status" value="1"/>
</dbReference>
<comment type="subunit">
    <text evidence="9">LSm subunits form a heteromer with a doughnut shape.</text>
</comment>
<dbReference type="PANTHER" id="PTHR15588:SF9">
    <property type="entry name" value="U6 SNRNA-ASSOCIATED SM-LIKE PROTEIN LSM8"/>
    <property type="match status" value="1"/>
</dbReference>
<evidence type="ECO:0000256" key="3">
    <source>
        <dbReference type="ARBA" id="ARBA00022664"/>
    </source>
</evidence>
<gene>
    <name evidence="9" type="primary">LSM8</name>
    <name evidence="11" type="ORF">HYPBUDRAFT_155827</name>
</gene>
<dbReference type="FunFam" id="2.30.30.100:FF:000027">
    <property type="entry name" value="U6 snRNA-associated Sm-like protein LSm8"/>
    <property type="match status" value="1"/>
</dbReference>
<dbReference type="InterPro" id="IPR047575">
    <property type="entry name" value="Sm"/>
</dbReference>
<dbReference type="GO" id="GO:0046540">
    <property type="term" value="C:U4/U6 x U5 tri-snRNP complex"/>
    <property type="evidence" value="ECO:0007669"/>
    <property type="project" value="UniProtKB-UniRule"/>
</dbReference>
<name>A0A1E4RNF4_9ASCO</name>
<evidence type="ECO:0000256" key="2">
    <source>
        <dbReference type="ARBA" id="ARBA00006850"/>
    </source>
</evidence>
<keyword evidence="7 9" id="KW-0539">Nucleus</keyword>
<evidence type="ECO:0000256" key="6">
    <source>
        <dbReference type="ARBA" id="ARBA00023187"/>
    </source>
</evidence>
<dbReference type="RefSeq" id="XP_020077850.1">
    <property type="nucleotide sequence ID" value="XM_020222149.1"/>
</dbReference>
<dbReference type="SUPFAM" id="SSF50182">
    <property type="entry name" value="Sm-like ribonucleoproteins"/>
    <property type="match status" value="1"/>
</dbReference>
<dbReference type="InterPro" id="IPR001163">
    <property type="entry name" value="Sm_dom_euk/arc"/>
</dbReference>
<dbReference type="AlphaFoldDB" id="A0A1E4RNF4"/>
<comment type="similarity">
    <text evidence="2 9">Belongs to the snRNP Sm proteins family.</text>
</comment>
<sequence>MSALKEFLTKKVRIITTDARLFEGILDGFDNSTNVIITQCIERLIYPDDENQEIKIGLYLMRGTNIVCIGEIDEEIDSNIDWLKEHGQILKGTKNPL</sequence>
<dbReference type="OrthoDB" id="422364at2759"/>
<keyword evidence="8 9" id="KW-0687">Ribonucleoprotein</keyword>
<evidence type="ECO:0000313" key="11">
    <source>
        <dbReference type="EMBL" id="ODV68783.1"/>
    </source>
</evidence>
<dbReference type="PROSITE" id="PS52002">
    <property type="entry name" value="SM"/>
    <property type="match status" value="1"/>
</dbReference>
<keyword evidence="6 9" id="KW-0508">mRNA splicing</keyword>
<dbReference type="CDD" id="cd01727">
    <property type="entry name" value="LSm8"/>
    <property type="match status" value="1"/>
</dbReference>
<keyword evidence="3 9" id="KW-0507">mRNA processing</keyword>
<evidence type="ECO:0000256" key="4">
    <source>
        <dbReference type="ARBA" id="ARBA00022728"/>
    </source>
</evidence>
<evidence type="ECO:0000256" key="8">
    <source>
        <dbReference type="ARBA" id="ARBA00023274"/>
    </source>
</evidence>
<keyword evidence="12" id="KW-1185">Reference proteome</keyword>
<comment type="subcellular location">
    <subcellularLocation>
        <location evidence="1 9">Nucleus</location>
    </subcellularLocation>
</comment>
<accession>A0A1E4RNF4</accession>
<evidence type="ECO:0000259" key="10">
    <source>
        <dbReference type="PROSITE" id="PS52002"/>
    </source>
</evidence>
<feature type="domain" description="Sm" evidence="10">
    <location>
        <begin position="1"/>
        <end position="75"/>
    </location>
</feature>
<dbReference type="GO" id="GO:0005682">
    <property type="term" value="C:U5 snRNP"/>
    <property type="evidence" value="ECO:0007669"/>
    <property type="project" value="EnsemblFungi"/>
</dbReference>
<keyword evidence="5 9" id="KW-0694">RNA-binding</keyword>
<dbReference type="PANTHER" id="PTHR15588">
    <property type="entry name" value="LSM1"/>
    <property type="match status" value="1"/>
</dbReference>
<dbReference type="Pfam" id="PF01423">
    <property type="entry name" value="LSM"/>
    <property type="match status" value="1"/>
</dbReference>
<dbReference type="InterPro" id="IPR044642">
    <property type="entry name" value="PTHR15588"/>
</dbReference>
<evidence type="ECO:0000256" key="5">
    <source>
        <dbReference type="ARBA" id="ARBA00022884"/>
    </source>
</evidence>
<proteinExistence type="inferred from homology"/>
<dbReference type="GO" id="GO:0000398">
    <property type="term" value="P:mRNA splicing, via spliceosome"/>
    <property type="evidence" value="ECO:0007669"/>
    <property type="project" value="UniProtKB-UniRule"/>
</dbReference>
<dbReference type="GO" id="GO:0071011">
    <property type="term" value="C:precatalytic spliceosome"/>
    <property type="evidence" value="ECO:0007669"/>
    <property type="project" value="TreeGrafter"/>
</dbReference>
<dbReference type="EMBL" id="KV454539">
    <property type="protein sequence ID" value="ODV68783.1"/>
    <property type="molecule type" value="Genomic_DNA"/>
</dbReference>
<comment type="function">
    <text evidence="9">Plays role in pre-mRNA splicing as component of the U4/U6-U5 tri-snRNP complex that is involved in spliceosome assembly, and as component of the precatalytic spliceosome (spliceosome B complex). The heptameric LSM2-8 complex binds specifically to the 3'-terminal U-tract of U6 snRNA.</text>
</comment>
<dbReference type="Gene3D" id="2.30.30.100">
    <property type="match status" value="1"/>
</dbReference>
<dbReference type="STRING" id="984485.A0A1E4RNF4"/>
<reference evidence="12" key="1">
    <citation type="submission" date="2016-05" db="EMBL/GenBank/DDBJ databases">
        <title>Comparative genomics of biotechnologically important yeasts.</title>
        <authorList>
            <consortium name="DOE Joint Genome Institute"/>
            <person name="Riley R."/>
            <person name="Haridas S."/>
            <person name="Wolfe K.H."/>
            <person name="Lopes M.R."/>
            <person name="Hittinger C.T."/>
            <person name="Goker M."/>
            <person name="Salamov A."/>
            <person name="Wisecaver J."/>
            <person name="Long T.M."/>
            <person name="Aerts A.L."/>
            <person name="Barry K."/>
            <person name="Choi C."/>
            <person name="Clum A."/>
            <person name="Coughlan A.Y."/>
            <person name="Deshpande S."/>
            <person name="Douglass A.P."/>
            <person name="Hanson S.J."/>
            <person name="Klenk H.-P."/>
            <person name="Labutti K."/>
            <person name="Lapidus A."/>
            <person name="Lindquist E."/>
            <person name="Lipzen A."/>
            <person name="Meier-Kolthoff J.P."/>
            <person name="Ohm R.A."/>
            <person name="Otillar R.P."/>
            <person name="Pangilinan J."/>
            <person name="Peng Y."/>
            <person name="Rokas A."/>
            <person name="Rosa C.A."/>
            <person name="Scheuner C."/>
            <person name="Sibirny A.A."/>
            <person name="Slot J.C."/>
            <person name="Stielow J.B."/>
            <person name="Sun H."/>
            <person name="Kurtzman C.P."/>
            <person name="Blackwell M."/>
            <person name="Grigoriev I.V."/>
            <person name="Jeffries T.W."/>
        </authorList>
    </citation>
    <scope>NUCLEOTIDE SEQUENCE [LARGE SCALE GENOMIC DNA]</scope>
    <source>
        <strain evidence="12">NRRL Y-1933</strain>
    </source>
</reference>
<evidence type="ECO:0000313" key="12">
    <source>
        <dbReference type="Proteomes" id="UP000095085"/>
    </source>
</evidence>
<dbReference type="InterPro" id="IPR034103">
    <property type="entry name" value="Lsm8"/>
</dbReference>
<dbReference type="GO" id="GO:0005688">
    <property type="term" value="C:U6 snRNP"/>
    <property type="evidence" value="ECO:0007669"/>
    <property type="project" value="UniProtKB-UniRule"/>
</dbReference>
<dbReference type="GeneID" id="30996698"/>
<dbReference type="Proteomes" id="UP000095085">
    <property type="component" value="Unassembled WGS sequence"/>
</dbReference>
<protein>
    <recommendedName>
        <fullName evidence="9">LSM2-LSM8 complex subunit LSM8</fullName>
    </recommendedName>
</protein>
<evidence type="ECO:0000256" key="1">
    <source>
        <dbReference type="ARBA" id="ARBA00004123"/>
    </source>
</evidence>
<dbReference type="GO" id="GO:0030620">
    <property type="term" value="F:U2 snRNA binding"/>
    <property type="evidence" value="ECO:0007669"/>
    <property type="project" value="EnsemblFungi"/>
</dbReference>
<keyword evidence="4 9" id="KW-0747">Spliceosome</keyword>
<evidence type="ECO:0000256" key="9">
    <source>
        <dbReference type="RuleBase" id="RU365048"/>
    </source>
</evidence>
<dbReference type="InterPro" id="IPR010920">
    <property type="entry name" value="LSM_dom_sf"/>
</dbReference>
<evidence type="ECO:0000256" key="7">
    <source>
        <dbReference type="ARBA" id="ARBA00023242"/>
    </source>
</evidence>
<organism evidence="11 12">
    <name type="scientific">Hyphopichia burtonii NRRL Y-1933</name>
    <dbReference type="NCBI Taxonomy" id="984485"/>
    <lineage>
        <taxon>Eukaryota</taxon>
        <taxon>Fungi</taxon>
        <taxon>Dikarya</taxon>
        <taxon>Ascomycota</taxon>
        <taxon>Saccharomycotina</taxon>
        <taxon>Pichiomycetes</taxon>
        <taxon>Debaryomycetaceae</taxon>
        <taxon>Hyphopichia</taxon>
    </lineage>
</organism>
<dbReference type="GO" id="GO:0003729">
    <property type="term" value="F:mRNA binding"/>
    <property type="evidence" value="ECO:0007669"/>
    <property type="project" value="TreeGrafter"/>
</dbReference>